<comment type="caution">
    <text evidence="1">The sequence shown here is derived from an EMBL/GenBank/DDBJ whole genome shotgun (WGS) entry which is preliminary data.</text>
</comment>
<evidence type="ECO:0000313" key="2">
    <source>
        <dbReference type="Proteomes" id="UP000320858"/>
    </source>
</evidence>
<dbReference type="AlphaFoldDB" id="A0AA95AJC2"/>
<dbReference type="EMBL" id="SGOB01000001">
    <property type="protein sequence ID" value="TRA90887.1"/>
    <property type="molecule type" value="Genomic_DNA"/>
</dbReference>
<proteinExistence type="predicted"/>
<evidence type="ECO:0000313" key="1">
    <source>
        <dbReference type="EMBL" id="TRA90887.1"/>
    </source>
</evidence>
<reference evidence="1 2" key="1">
    <citation type="journal article" date="2019" name="Appl. Microbiol. Biotechnol.">
        <title>Differential efficiency of wild type rhizogenic strains for rol gene transformation of plants.</title>
        <authorList>
            <person name="Desmet S."/>
            <person name="De Keyser E."/>
            <person name="Van Vaerenbergh J."/>
            <person name="Baeyen S."/>
            <person name="Van Huylenbroeck J."/>
            <person name="Geelen D."/>
            <person name="Dhooghe E."/>
        </authorList>
    </citation>
    <scope>NUCLEOTIDE SEQUENCE [LARGE SCALE GENOMIC DNA]</scope>
    <source>
        <strain evidence="1 2">B 4.1</strain>
    </source>
</reference>
<sequence length="301" mass="33181">MARHGSLAEQLAAVRRFATEPDHQPAPLQTNWSVVPANDNNPDEIDDLKHDRKRLVTPSVAEIMKNVASGELEKNEEGQTIRIGRLRFSDGNQTERAFRLTIDGGVEEYAARMPAGAMLGSRDKVDVALGGDENPRELIESNNYFAEMLDTKKPRYVTGRRHKGIRINLSHDEAKAQLARAYANTDMSKITFTRCPDGLPCGSAKIADSFLGMQKTTCAGGGSMMWQDIVTAMADRKEWFDAVDELKDEDRATLEAARNAKNMAELGAKAGHQGKQAERQGKRRLIAANDNLMAALRKASS</sequence>
<gene>
    <name evidence="1" type="ORF">EXN24_05070</name>
</gene>
<accession>A0AA95AJC2</accession>
<dbReference type="Proteomes" id="UP000320858">
    <property type="component" value="Unassembled WGS sequence"/>
</dbReference>
<protein>
    <submittedName>
        <fullName evidence="1">Uncharacterized protein</fullName>
    </submittedName>
</protein>
<dbReference type="RefSeq" id="WP_142851084.1">
    <property type="nucleotide sequence ID" value="NZ_SGOB01000001.1"/>
</dbReference>
<name>A0AA95AJC2_RHIRH</name>
<organism evidence="1 2">
    <name type="scientific">Rhizobium rhizogenes</name>
    <name type="common">Agrobacterium rhizogenes</name>
    <dbReference type="NCBI Taxonomy" id="359"/>
    <lineage>
        <taxon>Bacteria</taxon>
        <taxon>Pseudomonadati</taxon>
        <taxon>Pseudomonadota</taxon>
        <taxon>Alphaproteobacteria</taxon>
        <taxon>Hyphomicrobiales</taxon>
        <taxon>Rhizobiaceae</taxon>
        <taxon>Rhizobium/Agrobacterium group</taxon>
        <taxon>Rhizobium</taxon>
    </lineage>
</organism>